<dbReference type="Gene3D" id="3.40.50.150">
    <property type="entry name" value="Vaccinia Virus protein VP39"/>
    <property type="match status" value="1"/>
</dbReference>
<dbReference type="EMBL" id="LQPG01000033">
    <property type="protein sequence ID" value="ORW08804.1"/>
    <property type="molecule type" value="Genomic_DNA"/>
</dbReference>
<evidence type="ECO:0000313" key="2">
    <source>
        <dbReference type="EMBL" id="ORW08804.1"/>
    </source>
</evidence>
<dbReference type="InterPro" id="IPR013216">
    <property type="entry name" value="Methyltransf_11"/>
</dbReference>
<sequence>MANKEQQQAWAAQGVDWVDNAAIFEAVLAPFADAVVHAADIGPGARVLDIGCGSGTLLQRAAALGAIPFGVDISEPMVQAARRRVPAATVTLGDAQTMDLREAASGASFDRIISRFGVMFFDDPVTAFVNIRQSATLDARLAFVCWREGENPMFTTGVDILAAKLESPPAALDPREPGPLAFGDPERVRAILTGSGWSDVTLAEFEGVCNFSLDGSDGVEERLALILANRTGQQARTELEARLGADGWAGVVEELREELRRHRVDGVVKFPGRTWVVTATNPGR</sequence>
<dbReference type="SUPFAM" id="SSF53335">
    <property type="entry name" value="S-adenosyl-L-methionine-dependent methyltransferases"/>
    <property type="match status" value="1"/>
</dbReference>
<dbReference type="GO" id="GO:0032259">
    <property type="term" value="P:methylation"/>
    <property type="evidence" value="ECO:0007669"/>
    <property type="project" value="UniProtKB-KW"/>
</dbReference>
<dbReference type="CDD" id="cd02440">
    <property type="entry name" value="AdoMet_MTases"/>
    <property type="match status" value="1"/>
</dbReference>
<keyword evidence="3" id="KW-1185">Reference proteome</keyword>
<dbReference type="OrthoDB" id="9777638at2"/>
<dbReference type="Proteomes" id="UP000193866">
    <property type="component" value="Unassembled WGS sequence"/>
</dbReference>
<protein>
    <submittedName>
        <fullName evidence="2">Methyltransferase type 11</fullName>
    </submittedName>
</protein>
<name>A0A1X1YCN4_9MYCO</name>
<organism evidence="2 3">
    <name type="scientific">Mycolicibacter longobardus</name>
    <dbReference type="NCBI Taxonomy" id="1108812"/>
    <lineage>
        <taxon>Bacteria</taxon>
        <taxon>Bacillati</taxon>
        <taxon>Actinomycetota</taxon>
        <taxon>Actinomycetes</taxon>
        <taxon>Mycobacteriales</taxon>
        <taxon>Mycobacteriaceae</taxon>
        <taxon>Mycolicibacter</taxon>
    </lineage>
</organism>
<evidence type="ECO:0000259" key="1">
    <source>
        <dbReference type="Pfam" id="PF08241"/>
    </source>
</evidence>
<accession>A0A1X1YCN4</accession>
<reference evidence="2 3" key="1">
    <citation type="submission" date="2016-01" db="EMBL/GenBank/DDBJ databases">
        <title>The new phylogeny of the genus Mycobacterium.</title>
        <authorList>
            <person name="Tarcisio F."/>
            <person name="Conor M."/>
            <person name="Antonella G."/>
            <person name="Elisabetta G."/>
            <person name="Giulia F.S."/>
            <person name="Sara T."/>
            <person name="Anna F."/>
            <person name="Clotilde B."/>
            <person name="Roberto B."/>
            <person name="Veronica D.S."/>
            <person name="Fabio R."/>
            <person name="Monica P."/>
            <person name="Olivier J."/>
            <person name="Enrico T."/>
            <person name="Nicola S."/>
        </authorList>
    </citation>
    <scope>NUCLEOTIDE SEQUENCE [LARGE SCALE GENOMIC DNA]</scope>
    <source>
        <strain evidence="2 3">DSM 45394</strain>
    </source>
</reference>
<dbReference type="GO" id="GO:0008757">
    <property type="term" value="F:S-adenosylmethionine-dependent methyltransferase activity"/>
    <property type="evidence" value="ECO:0007669"/>
    <property type="project" value="InterPro"/>
</dbReference>
<dbReference type="Pfam" id="PF08241">
    <property type="entry name" value="Methyltransf_11"/>
    <property type="match status" value="1"/>
</dbReference>
<evidence type="ECO:0000313" key="3">
    <source>
        <dbReference type="Proteomes" id="UP000193866"/>
    </source>
</evidence>
<comment type="caution">
    <text evidence="2">The sequence shown here is derived from an EMBL/GenBank/DDBJ whole genome shotgun (WGS) entry which is preliminary data.</text>
</comment>
<proteinExistence type="predicted"/>
<dbReference type="InterPro" id="IPR029063">
    <property type="entry name" value="SAM-dependent_MTases_sf"/>
</dbReference>
<dbReference type="STRING" id="1108812.AWC16_18455"/>
<keyword evidence="2" id="KW-0489">Methyltransferase</keyword>
<dbReference type="PANTHER" id="PTHR43861">
    <property type="entry name" value="TRANS-ACONITATE 2-METHYLTRANSFERASE-RELATED"/>
    <property type="match status" value="1"/>
</dbReference>
<gene>
    <name evidence="2" type="ORF">AWC16_18455</name>
</gene>
<feature type="domain" description="Methyltransferase type 11" evidence="1">
    <location>
        <begin position="48"/>
        <end position="134"/>
    </location>
</feature>
<dbReference type="RefSeq" id="WP_085265986.1">
    <property type="nucleotide sequence ID" value="NZ_LQPG01000033.1"/>
</dbReference>
<keyword evidence="2" id="KW-0808">Transferase</keyword>
<dbReference type="AlphaFoldDB" id="A0A1X1YCN4"/>